<dbReference type="PANTHER" id="PTHR11571:SF252">
    <property type="entry name" value="GLUTATHIONE S-TRANSFERASE"/>
    <property type="match status" value="1"/>
</dbReference>
<dbReference type="Pfam" id="PF12796">
    <property type="entry name" value="Ank_2"/>
    <property type="match status" value="1"/>
</dbReference>
<dbReference type="Gene3D" id="1.20.1050.10">
    <property type="match status" value="1"/>
</dbReference>
<feature type="domain" description="GST N-terminal" evidence="2">
    <location>
        <begin position="69"/>
        <end position="146"/>
    </location>
</feature>
<dbReference type="SUPFAM" id="SSF48403">
    <property type="entry name" value="Ankyrin repeat"/>
    <property type="match status" value="1"/>
</dbReference>
<dbReference type="GO" id="GO:0004364">
    <property type="term" value="F:glutathione transferase activity"/>
    <property type="evidence" value="ECO:0007669"/>
    <property type="project" value="TreeGrafter"/>
</dbReference>
<comment type="caution">
    <text evidence="4">The sequence shown here is derived from an EMBL/GenBank/DDBJ whole genome shotgun (WGS) entry which is preliminary data.</text>
</comment>
<dbReference type="Proteomes" id="UP000285712">
    <property type="component" value="Unassembled WGS sequence"/>
</dbReference>
<dbReference type="InterPro" id="IPR050213">
    <property type="entry name" value="GST_superfamily"/>
</dbReference>
<dbReference type="InterPro" id="IPR036282">
    <property type="entry name" value="Glutathione-S-Trfase_C_sf"/>
</dbReference>
<dbReference type="CDD" id="cd03039">
    <property type="entry name" value="GST_N_Sigma_like"/>
    <property type="match status" value="1"/>
</dbReference>
<dbReference type="Pfam" id="PF14497">
    <property type="entry name" value="GST_C_3"/>
    <property type="match status" value="1"/>
</dbReference>
<dbReference type="InterPro" id="IPR010987">
    <property type="entry name" value="Glutathione-S-Trfase_C-like"/>
</dbReference>
<dbReference type="Pfam" id="PF02798">
    <property type="entry name" value="GST_N"/>
    <property type="match status" value="1"/>
</dbReference>
<evidence type="ECO:0008006" key="6">
    <source>
        <dbReference type="Google" id="ProtNLM"/>
    </source>
</evidence>
<dbReference type="SMART" id="SM00248">
    <property type="entry name" value="ANK"/>
    <property type="match status" value="2"/>
</dbReference>
<dbReference type="AlphaFoldDB" id="A0A3R7A6E4"/>
<proteinExistence type="predicted"/>
<dbReference type="PROSITE" id="PS50405">
    <property type="entry name" value="GST_CTER"/>
    <property type="match status" value="1"/>
</dbReference>
<reference evidence="4 5" key="1">
    <citation type="submission" date="2018-08" db="EMBL/GenBank/DDBJ databases">
        <title>Aphanomyces genome sequencing and annotation.</title>
        <authorList>
            <person name="Minardi D."/>
            <person name="Oidtmann B."/>
            <person name="Van Der Giezen M."/>
            <person name="Studholme D.J."/>
        </authorList>
    </citation>
    <scope>NUCLEOTIDE SEQUENCE [LARGE SCALE GENOMIC DNA]</scope>
    <source>
        <strain evidence="4 5">Sv</strain>
    </source>
</reference>
<dbReference type="PANTHER" id="PTHR11571">
    <property type="entry name" value="GLUTATHIONE S-TRANSFERASE"/>
    <property type="match status" value="1"/>
</dbReference>
<dbReference type="Gene3D" id="3.40.30.10">
    <property type="entry name" value="Glutaredoxin"/>
    <property type="match status" value="1"/>
</dbReference>
<sequence>MDVTVRDAAGVLGPGQVDKPDGKTRSLTCSIWRGTCDRLLARWTFKLPVAQLTVNDFTVNHVVARRGLATLKLTYFNLAGRAELTRLALYIGDIYFEDDRISMQRLKNLKQSLPYGQLPVLMVDDLVMAQSHPIAKYAGTLAGLYPHNEPLDAFKVDEVLAHLMSMSNAIYAVFGELDKTERAVRAKELVDVKLPTMFQLLERRLVATSTGNPYLLDSLSLADLEIYLTVHMLKTGLLHDVHTHAVSDAYPHVMSIYDAIKQHPKVVDFDAPFLRQSLLDAAVEGDLDAVVHTLDEGGASIANLIDSVDAATGLTALHHSCMRGFVEIVCYLVRHGAAVGICDHFRKTPLHHACHFGFTEVRDGVPSHILLTRCG</sequence>
<feature type="repeat" description="ANK" evidence="1">
    <location>
        <begin position="312"/>
        <end position="344"/>
    </location>
</feature>
<dbReference type="InterPro" id="IPR036249">
    <property type="entry name" value="Thioredoxin-like_sf"/>
</dbReference>
<evidence type="ECO:0000259" key="3">
    <source>
        <dbReference type="PROSITE" id="PS50405"/>
    </source>
</evidence>
<dbReference type="InterPro" id="IPR036770">
    <property type="entry name" value="Ankyrin_rpt-contain_sf"/>
</dbReference>
<dbReference type="PROSITE" id="PS50404">
    <property type="entry name" value="GST_NTER"/>
    <property type="match status" value="1"/>
</dbReference>
<dbReference type="VEuPathDB" id="FungiDB:H257_05237"/>
<dbReference type="PROSITE" id="PS50088">
    <property type="entry name" value="ANK_REPEAT"/>
    <property type="match status" value="1"/>
</dbReference>
<dbReference type="SUPFAM" id="SSF52833">
    <property type="entry name" value="Thioredoxin-like"/>
    <property type="match status" value="1"/>
</dbReference>
<dbReference type="InterPro" id="IPR040079">
    <property type="entry name" value="Glutathione_S-Trfase"/>
</dbReference>
<gene>
    <name evidence="4" type="ORF">DYB35_005416</name>
</gene>
<keyword evidence="1" id="KW-0040">ANK repeat</keyword>
<dbReference type="InterPro" id="IPR004045">
    <property type="entry name" value="Glutathione_S-Trfase_N"/>
</dbReference>
<name>A0A3R7A6E4_APHAT</name>
<dbReference type="InterPro" id="IPR002110">
    <property type="entry name" value="Ankyrin_rpt"/>
</dbReference>
<dbReference type="SUPFAM" id="SSF47616">
    <property type="entry name" value="GST C-terminal domain-like"/>
    <property type="match status" value="1"/>
</dbReference>
<dbReference type="PROSITE" id="PS50297">
    <property type="entry name" value="ANK_REP_REGION"/>
    <property type="match status" value="1"/>
</dbReference>
<dbReference type="Gene3D" id="1.25.40.20">
    <property type="entry name" value="Ankyrin repeat-containing domain"/>
    <property type="match status" value="1"/>
</dbReference>
<evidence type="ECO:0000259" key="2">
    <source>
        <dbReference type="PROSITE" id="PS50404"/>
    </source>
</evidence>
<dbReference type="EMBL" id="QUTG01004789">
    <property type="protein sequence ID" value="RHY87186.1"/>
    <property type="molecule type" value="Genomic_DNA"/>
</dbReference>
<dbReference type="SFLD" id="SFLDS00019">
    <property type="entry name" value="Glutathione_Transferase_(cytos"/>
    <property type="match status" value="1"/>
</dbReference>
<dbReference type="GO" id="GO:0006749">
    <property type="term" value="P:glutathione metabolic process"/>
    <property type="evidence" value="ECO:0007669"/>
    <property type="project" value="TreeGrafter"/>
</dbReference>
<feature type="domain" description="GST C-terminal" evidence="3">
    <location>
        <begin position="149"/>
        <end position="283"/>
    </location>
</feature>
<evidence type="ECO:0000313" key="5">
    <source>
        <dbReference type="Proteomes" id="UP000285712"/>
    </source>
</evidence>
<organism evidence="4 5">
    <name type="scientific">Aphanomyces astaci</name>
    <name type="common">Crayfish plague agent</name>
    <dbReference type="NCBI Taxonomy" id="112090"/>
    <lineage>
        <taxon>Eukaryota</taxon>
        <taxon>Sar</taxon>
        <taxon>Stramenopiles</taxon>
        <taxon>Oomycota</taxon>
        <taxon>Saprolegniomycetes</taxon>
        <taxon>Saprolegniales</taxon>
        <taxon>Verrucalvaceae</taxon>
        <taxon>Aphanomyces</taxon>
    </lineage>
</organism>
<evidence type="ECO:0000313" key="4">
    <source>
        <dbReference type="EMBL" id="RHY87186.1"/>
    </source>
</evidence>
<protein>
    <recommendedName>
        <fullName evidence="6">GST N-terminal domain-containing protein</fullName>
    </recommendedName>
</protein>
<accession>A0A3R7A6E4</accession>
<dbReference type="VEuPathDB" id="FungiDB:H257_10263"/>
<evidence type="ECO:0000256" key="1">
    <source>
        <dbReference type="PROSITE-ProRule" id="PRU00023"/>
    </source>
</evidence>
<dbReference type="InterPro" id="IPR004046">
    <property type="entry name" value="GST_C"/>
</dbReference>